<reference evidence="2 3" key="1">
    <citation type="submission" date="2020-02" db="EMBL/GenBank/DDBJ databases">
        <title>Balneolaceae bacterium YR4-1, complete genome.</title>
        <authorList>
            <person name="Li Y."/>
            <person name="Wu S."/>
        </authorList>
    </citation>
    <scope>NUCLEOTIDE SEQUENCE [LARGE SCALE GENOMIC DNA]</scope>
    <source>
        <strain evidence="2 3">YR4-1</strain>
    </source>
</reference>
<accession>A0A6M1SUH2</accession>
<keyword evidence="3" id="KW-1185">Reference proteome</keyword>
<organism evidence="2 3">
    <name type="scientific">Halalkalibaculum roseum</name>
    <dbReference type="NCBI Taxonomy" id="2709311"/>
    <lineage>
        <taxon>Bacteria</taxon>
        <taxon>Pseudomonadati</taxon>
        <taxon>Balneolota</taxon>
        <taxon>Balneolia</taxon>
        <taxon>Balneolales</taxon>
        <taxon>Balneolaceae</taxon>
        <taxon>Halalkalibaculum</taxon>
    </lineage>
</organism>
<dbReference type="EMBL" id="JAALLT010000001">
    <property type="protein sequence ID" value="NGP75786.1"/>
    <property type="molecule type" value="Genomic_DNA"/>
</dbReference>
<evidence type="ECO:0000313" key="2">
    <source>
        <dbReference type="EMBL" id="NGP75786.1"/>
    </source>
</evidence>
<sequence length="170" mass="19644">MRPEPDEYEQFYQGYIEQVDQGDILEILKDQMHETYTLINSLTAKQAGYRYAEGKWTVKEVIGHLIDSERIFAYRGLCFARNETKALPGFDQDAYVDEGNFTDRSTQSIGDEYFSLRNATIVLFDSFSEEILSRKGIANDATFSVRSLAYIIAGHERHHLDVLRDKYHIA</sequence>
<protein>
    <submittedName>
        <fullName evidence="2">DinB family protein</fullName>
    </submittedName>
</protein>
<dbReference type="Pfam" id="PF12867">
    <property type="entry name" value="DinB_2"/>
    <property type="match status" value="1"/>
</dbReference>
<comment type="caution">
    <text evidence="2">The sequence shown here is derived from an EMBL/GenBank/DDBJ whole genome shotgun (WGS) entry which is preliminary data.</text>
</comment>
<dbReference type="Gene3D" id="1.20.120.450">
    <property type="entry name" value="dinb family like domain"/>
    <property type="match status" value="1"/>
</dbReference>
<gene>
    <name evidence="2" type="ORF">G3570_04025</name>
</gene>
<name>A0A6M1SUH2_9BACT</name>
<dbReference type="Proteomes" id="UP000473278">
    <property type="component" value="Unassembled WGS sequence"/>
</dbReference>
<evidence type="ECO:0000313" key="3">
    <source>
        <dbReference type="Proteomes" id="UP000473278"/>
    </source>
</evidence>
<dbReference type="RefSeq" id="WP_165139398.1">
    <property type="nucleotide sequence ID" value="NZ_JAALLT010000001.1"/>
</dbReference>
<dbReference type="InterPro" id="IPR024775">
    <property type="entry name" value="DinB-like"/>
</dbReference>
<proteinExistence type="predicted"/>
<feature type="domain" description="DinB-like" evidence="1">
    <location>
        <begin position="31"/>
        <end position="160"/>
    </location>
</feature>
<dbReference type="SUPFAM" id="SSF109854">
    <property type="entry name" value="DinB/YfiT-like putative metalloenzymes"/>
    <property type="match status" value="1"/>
</dbReference>
<evidence type="ECO:0000259" key="1">
    <source>
        <dbReference type="Pfam" id="PF12867"/>
    </source>
</evidence>
<dbReference type="AlphaFoldDB" id="A0A6M1SUH2"/>
<dbReference type="InterPro" id="IPR034660">
    <property type="entry name" value="DinB/YfiT-like"/>
</dbReference>